<name>A0A2X4WN13_9NOCA</name>
<sequence length="172" mass="18116">MSTIDFGIRGPRHLPGESASGPRCVGRSTSARAATLLGKADGLLSAAAGADTAAERFRLAYLAALRGAGAVVAAAELRAPQRPLRRPNTRNAWVLMARADDSFAAWADYFADRSATRTAIEAGVARAVDADRSDEFYDEVGRFLHDVEDYVGSDQGGDSDPGSDDARTASAR</sequence>
<protein>
    <recommendedName>
        <fullName evidence="2">SAV-6107-like HEPN domain-containing protein</fullName>
    </recommendedName>
</protein>
<evidence type="ECO:0000313" key="3">
    <source>
        <dbReference type="EMBL" id="SQI28295.1"/>
    </source>
</evidence>
<feature type="region of interest" description="Disordered" evidence="1">
    <location>
        <begin position="1"/>
        <end position="25"/>
    </location>
</feature>
<dbReference type="KEGG" id="rcr:NCTC10994_00039"/>
<dbReference type="AlphaFoldDB" id="A0A2X4WN13"/>
<feature type="region of interest" description="Disordered" evidence="1">
    <location>
        <begin position="150"/>
        <end position="172"/>
    </location>
</feature>
<reference evidence="3 4" key="1">
    <citation type="submission" date="2018-06" db="EMBL/GenBank/DDBJ databases">
        <authorList>
            <consortium name="Pathogen Informatics"/>
            <person name="Doyle S."/>
        </authorList>
    </citation>
    <scope>NUCLEOTIDE SEQUENCE [LARGE SCALE GENOMIC DNA]</scope>
    <source>
        <strain evidence="3 4">NCTC10994</strain>
    </source>
</reference>
<proteinExistence type="predicted"/>
<keyword evidence="4" id="KW-1185">Reference proteome</keyword>
<dbReference type="Proteomes" id="UP000249091">
    <property type="component" value="Chromosome 1"/>
</dbReference>
<evidence type="ECO:0000259" key="2">
    <source>
        <dbReference type="Pfam" id="PF18726"/>
    </source>
</evidence>
<dbReference type="RefSeq" id="WP_072699184.1">
    <property type="nucleotide sequence ID" value="NZ_JAFBBL010000001.1"/>
</dbReference>
<feature type="domain" description="SAV-6107-like HEPN" evidence="2">
    <location>
        <begin position="47"/>
        <end position="148"/>
    </location>
</feature>
<dbReference type="STRING" id="1219011.GCA_001895045_01114"/>
<accession>A0A2X4WN13</accession>
<dbReference type="EMBL" id="LS483468">
    <property type="protein sequence ID" value="SQI28295.1"/>
    <property type="molecule type" value="Genomic_DNA"/>
</dbReference>
<evidence type="ECO:0000256" key="1">
    <source>
        <dbReference type="SAM" id="MobiDB-lite"/>
    </source>
</evidence>
<dbReference type="InterPro" id="IPR040891">
    <property type="entry name" value="HEPN_SAV_6107"/>
</dbReference>
<gene>
    <name evidence="3" type="ORF">NCTC10994_00039</name>
</gene>
<evidence type="ECO:0000313" key="4">
    <source>
        <dbReference type="Proteomes" id="UP000249091"/>
    </source>
</evidence>
<organism evidence="3 4">
    <name type="scientific">Rhodococcus coprophilus</name>
    <dbReference type="NCBI Taxonomy" id="38310"/>
    <lineage>
        <taxon>Bacteria</taxon>
        <taxon>Bacillati</taxon>
        <taxon>Actinomycetota</taxon>
        <taxon>Actinomycetes</taxon>
        <taxon>Mycobacteriales</taxon>
        <taxon>Nocardiaceae</taxon>
        <taxon>Rhodococcus</taxon>
    </lineage>
</organism>
<dbReference type="Pfam" id="PF18726">
    <property type="entry name" value="HEPN_SAV_6107"/>
    <property type="match status" value="1"/>
</dbReference>